<dbReference type="GO" id="GO:0071277">
    <property type="term" value="P:cellular response to calcium ion"/>
    <property type="evidence" value="ECO:0007669"/>
    <property type="project" value="TreeGrafter"/>
</dbReference>
<dbReference type="InterPro" id="IPR037768">
    <property type="entry name" value="C2B_Copine"/>
</dbReference>
<feature type="domain" description="C2" evidence="2">
    <location>
        <begin position="527"/>
        <end position="669"/>
    </location>
</feature>
<dbReference type="OrthoDB" id="5855668at2759"/>
<protein>
    <recommendedName>
        <fullName evidence="5">C2 domain-containing protein</fullName>
    </recommendedName>
</protein>
<evidence type="ECO:0000313" key="4">
    <source>
        <dbReference type="Proteomes" id="UP000054408"/>
    </source>
</evidence>
<dbReference type="Gene3D" id="2.30.29.30">
    <property type="entry name" value="Pleckstrin-homology domain (PH domain)/Phosphotyrosine-binding domain (PTB)"/>
    <property type="match status" value="1"/>
</dbReference>
<dbReference type="SUPFAM" id="SSF50729">
    <property type="entry name" value="PH domain-like"/>
    <property type="match status" value="1"/>
</dbReference>
<evidence type="ECO:0000259" key="1">
    <source>
        <dbReference type="PROSITE" id="PS50003"/>
    </source>
</evidence>
<dbReference type="GO" id="GO:0005544">
    <property type="term" value="F:calcium-dependent phospholipid binding"/>
    <property type="evidence" value="ECO:0007669"/>
    <property type="project" value="InterPro"/>
</dbReference>
<dbReference type="InterPro" id="IPR001849">
    <property type="entry name" value="PH_domain"/>
</dbReference>
<dbReference type="GeneID" id="25568845"/>
<dbReference type="CDD" id="cd00821">
    <property type="entry name" value="PH"/>
    <property type="match status" value="1"/>
</dbReference>
<dbReference type="PROSITE" id="PS50004">
    <property type="entry name" value="C2"/>
    <property type="match status" value="3"/>
</dbReference>
<dbReference type="PROSITE" id="PS50003">
    <property type="entry name" value="PH_DOMAIN"/>
    <property type="match status" value="1"/>
</dbReference>
<proteinExistence type="predicted"/>
<feature type="domain" description="C2" evidence="2">
    <location>
        <begin position="1790"/>
        <end position="1905"/>
    </location>
</feature>
<dbReference type="Pfam" id="PF00168">
    <property type="entry name" value="C2"/>
    <property type="match status" value="5"/>
</dbReference>
<dbReference type="InterPro" id="IPR011993">
    <property type="entry name" value="PH-like_dom_sf"/>
</dbReference>
<gene>
    <name evidence="3" type="ORF">AMSG_10679</name>
</gene>
<sequence>MASKTRQTTYEGWVEKKPATKRGRWKKRYLTVDGSLLSIFASQEEADKTGGVARTVLPLAHLVIDPHAHSRFPKKIEAKDAARTFALLPTGESSESPRLFRAANAADAQKWAEALGFAWPSDELGLGLAQDDVYGLRLTLAAYGLPKMDSGFRAKSDPYIEIMPGARAQTGIPASPAELVARTEVHLQTLSCQFAPLELAKAAIGSSGMVTLAVFDWDDEPPMDFIGQAVVELDSLARVGAHFALSRDGVLLPKASLKVVAAELISSPLPPPLSQPPVALVLDLTGEKLANRDGIGASRTLIFTSEVVPNSSSPHFAPAIWTDRKVVVSVYDADDDGSVDLIGSTTTSLGQLAFPTRLSLRLNPRSKPDGFLVVRGAQRVSDLGQLPSPPPIAAQWALGMGAPPAAVSFGLTARLKTKRTVFFQLSINDPGLALPTFFRSPQESGKEVTFGGARVWLPPGISPTTSLLLDVYEAKANGCHKLLGVVAVTVAQLESPHASLRLLSPGTGKFYGALSVMGLDWEQLPQRASAVDEADGAGPSGGASAPLAYRLAVRGAKLARMDGPMGKSDPFFEVIKLSPELARRKGPSDLHSGSAASGGIILYRSETVAKSLSPQWRPFVLNMADVGELTTPLEIVVFDSDKDGTHDSLGAYRTTLSELLLSVPFEYPLHDANVEPAYGVVAYPTAKSRGAFVVDAIQPCEPATAANDISGVRVLWALGRRDPASGSPGLLLYVSEPAGPKTKAPQWAPFVLPAAAVGGADAEFEIRIYDRGVKAAPHTPLGALRCTLSDWLKGSFLRPIKLPCHGADESSGSWAVASMETLLTPGELADVGDVAVAGEQWANAVPAGSDLVLDLKLRDLARVGSNSNADPFLEIAVGSATVARTPPVTGVRSAHFPGLVVPGAALEAAPAADIVVRVWDFEPDGKHNLMGTVALSRTQIVQSWTEVPIKAAGDDASLGKLVVVSASGAAAENRTGAESQMATLVPTLLIAGPRRGVADMAVVYEVIDTCRAPVTLFVSEPVSVGPVAQRAFKSDPKHEAVLPRVQLDTRAIRKGKPVTLAIRLRGILGGGGGVVDLGSLHGTMADWALGPSRWPVVESEAGWSVTLAMTTVPEDESAPIGSANWVLPTTGMVRIAVSVLSSGDVGEDALVFLNVANRAGQLLARSTPVCAGSEPALIWLGASTRNSERVRVSIRSASSPASGSFPAVHSEDWAVALCELVDPSARRAARYHLIAPGVGVAARVVDTATNESVDASARGGVAAQLAAVAGDAAAAGRPVAIKVGWAQAHASAGPGSRIWFTAMVDDVLAAHSWPVTVDATGRGVWESAEMLLAPVAVDDETSVSVQVWEEAELVGCGRTTLGELAMAPWATVALITGALWANASSTLCFAGADTAGAVSLALVVASEASVQATHRELLDAVRLGIRVSRLSLGKRGRAFLEVSARRSLVYRSEVVEVRRGGCDFAPLTLRAPASHCELEVAIWRFEPSGAHETVAKVQTTVREVREIGTAPMCFVAAGVVLEVVEVSPADVSEAVSRPVAVTLTPSAYKLANLDGMRGKSDPFFTIKCGPNLVHRSRVVKNNLSPSWAPFVVDLGEVSGRDLQVVVYDADGDGDHDEIGGWLVSEASLCAGSWVSGSLTCSDRRGPQGRMQFEVSKYDSVAAAEAAAAESGGGVAVPAESLGIEVEIGGNKLNTSGTFVVIENASGLVVARSEVVSKTKGASYGTFRIEAEALGGSVADGMLNVAMYSADKRGDHELLGRVGASVRELQYAPLTKAIKVYDRNESAGAMVFVAMRPVLEPRDEGGASGGLSVVRLSCVSLDNLDSALGKSDPFAEVWAGDELLHVTPVVMNQLSPKWPPFALESVPPTLKVVVYDFDNDGKHDKIGEAEVKVTDVCAGPWYLTALRRAQVQAGSTGGLCVSIEHNAGAGCPEPKIRASDVLVRAASGEAIGIALTLAAYKPSSSSSACDGVGVWRAIADGKCVATSTSDVLVVPVASLKRSLTFTLERAVVSRLAGLKKLGIGTVSMPHALLERCRVTMSGGWARSVDVWTDGSVGVTEVELPALQDPLAPRADAVTLSVVFEAQEPSEVDRFWMEVRSETCGVVWWTNAAASGEAWAPMTVPAGEISVRVGRAESSPTGLRCGQWSVVVKTRVPDEVAFLPWGVEVPGWGGLHVVASSAVAELPFPLPRQAMPATAREADATGGYPGIYLARVRGAVVGGRYKLVSGLGTETVVASAMAVVDALGEGGECELVFRDLVLPAATDLASENRLMMVACDADGCLAVQHSCHFDVVPDLCLAPNRSELYWWSGFGKLSGVLAMQELRYDAEVAGSGEPSPALSLWIEGTVGTPGGYMELGVPGVRGAVYRSRRAGSDYRVSGHAARVAASGWTGMELRVYGPDGVMMDSTRVTPALFAAAAPGLRHVAEMRGGSIQMTLVSGEAGETGDDDGVRPAWDEGYVLSVTAGGIGVKDGTRLKAVVLDAGQRDVLGVGMSTGVVSGQAEWRALCVSAAPGSQVFVRIVAITPSWEMRTVLDGELDVADATLTWDYAWRGSRKRNGYLTIHRAVAGPADGGRESGEGVIIPLARVHGLKSSGDKSVMFRTDQWHSAVFAGGAEVYELQQVVASTGVELEAVEVDRNGTQQVVGRVTLDVSAIGFPQSRGGVVMTDDGSNVVGMMAIATEPPMAFVSVSEAVAAAAAALPWRSDADGGAVVVSLGCSNLPSHDSLSASDPFLVVRGVCGVVHVSGMQKNASNAEFSELRIPLAALPVVVEVWDWDSNGDHDLVGRVAWTNQVLGLGGVGPPLRLERAAHGTMRVTRLVFDPEPMGEQSETVTVFVREAGARPSGFVQLSMDGEVWCRTLGSAISVREGVGVTLPAASASTSSVRIEVLDGKDRSRRGAMEVPLGTILARARGEAHRYGLRRDSGQMVGADVWWTDDARDGCMPLDERVCDERWLSSTVLRCTTRGEWANAASVEVWTEDGKALARSFGSNAKWVATLACDAALTVVVGGARNRVTMANLLAGGGVASGGVVQIVSLSEVVAGAATEMSNGCGVCLSATLEGAAVVKGAAALQPVVMRVDGRVVYESAPGAVKMSEMEVVVGKQALDRGVEVCYGEASFDTTLRMMAVASGGSGARFSFGESGASLVMSSCVVMEGEVRGSIMSVAVRRLTMSGMPTEAISVVLRALVNGAEIGRSGELDNNGSSSELAIAHGFEVGDIELVVSLADDEAREVGRAHVGLQAVAAQRRAIEASVVDGTKVGVVTGYVGSGVVVVDEWRWVW</sequence>
<dbReference type="Pfam" id="PF00169">
    <property type="entry name" value="PH"/>
    <property type="match status" value="1"/>
</dbReference>
<dbReference type="RefSeq" id="XP_013753266.1">
    <property type="nucleotide sequence ID" value="XM_013897812.1"/>
</dbReference>
<dbReference type="STRING" id="461836.A0A0L0DS96"/>
<dbReference type="PANTHER" id="PTHR10857:SF106">
    <property type="entry name" value="C2 DOMAIN-CONTAINING PROTEIN"/>
    <property type="match status" value="1"/>
</dbReference>
<dbReference type="SUPFAM" id="SSF49562">
    <property type="entry name" value="C2 domain (Calcium/lipid-binding domain, CaLB)"/>
    <property type="match status" value="7"/>
</dbReference>
<evidence type="ECO:0008006" key="5">
    <source>
        <dbReference type="Google" id="ProtNLM"/>
    </source>
</evidence>
<dbReference type="GO" id="GO:0005886">
    <property type="term" value="C:plasma membrane"/>
    <property type="evidence" value="ECO:0007669"/>
    <property type="project" value="TreeGrafter"/>
</dbReference>
<dbReference type="PANTHER" id="PTHR10857">
    <property type="entry name" value="COPINE"/>
    <property type="match status" value="1"/>
</dbReference>
<dbReference type="InterPro" id="IPR000008">
    <property type="entry name" value="C2_dom"/>
</dbReference>
<dbReference type="Proteomes" id="UP000054408">
    <property type="component" value="Unassembled WGS sequence"/>
</dbReference>
<dbReference type="EMBL" id="GL349495">
    <property type="protein sequence ID" value="KNC55082.1"/>
    <property type="molecule type" value="Genomic_DNA"/>
</dbReference>
<evidence type="ECO:0000259" key="2">
    <source>
        <dbReference type="PROSITE" id="PS50004"/>
    </source>
</evidence>
<accession>A0A0L0DS96</accession>
<dbReference type="CDD" id="cd04047">
    <property type="entry name" value="C2B_Copine"/>
    <property type="match status" value="1"/>
</dbReference>
<dbReference type="eggNOG" id="KOG1327">
    <property type="taxonomic scope" value="Eukaryota"/>
</dbReference>
<name>A0A0L0DS96_THETB</name>
<dbReference type="Gene3D" id="2.60.40.150">
    <property type="entry name" value="C2 domain"/>
    <property type="match status" value="5"/>
</dbReference>
<organism evidence="3 4">
    <name type="scientific">Thecamonas trahens ATCC 50062</name>
    <dbReference type="NCBI Taxonomy" id="461836"/>
    <lineage>
        <taxon>Eukaryota</taxon>
        <taxon>Apusozoa</taxon>
        <taxon>Apusomonadida</taxon>
        <taxon>Apusomonadidae</taxon>
        <taxon>Thecamonas</taxon>
    </lineage>
</organism>
<evidence type="ECO:0000313" key="3">
    <source>
        <dbReference type="EMBL" id="KNC55082.1"/>
    </source>
</evidence>
<feature type="domain" description="C2" evidence="2">
    <location>
        <begin position="1527"/>
        <end position="1638"/>
    </location>
</feature>
<dbReference type="SMART" id="SM00239">
    <property type="entry name" value="C2"/>
    <property type="match status" value="6"/>
</dbReference>
<dbReference type="CDD" id="cd00030">
    <property type="entry name" value="C2"/>
    <property type="match status" value="1"/>
</dbReference>
<keyword evidence="4" id="KW-1185">Reference proteome</keyword>
<feature type="domain" description="PH" evidence="1">
    <location>
        <begin position="7"/>
        <end position="120"/>
    </location>
</feature>
<dbReference type="InterPro" id="IPR045052">
    <property type="entry name" value="Copine"/>
</dbReference>
<dbReference type="SMART" id="SM00233">
    <property type="entry name" value="PH"/>
    <property type="match status" value="1"/>
</dbReference>
<reference evidence="3 4" key="1">
    <citation type="submission" date="2010-05" db="EMBL/GenBank/DDBJ databases">
        <title>The Genome Sequence of Thecamonas trahens ATCC 50062.</title>
        <authorList>
            <consortium name="The Broad Institute Genome Sequencing Platform"/>
            <person name="Russ C."/>
            <person name="Cuomo C."/>
            <person name="Shea T."/>
            <person name="Young S.K."/>
            <person name="Zeng Q."/>
            <person name="Koehrsen M."/>
            <person name="Haas B."/>
            <person name="Borodovsky M."/>
            <person name="Guigo R."/>
            <person name="Alvarado L."/>
            <person name="Berlin A."/>
            <person name="Bochicchio J."/>
            <person name="Borenstein D."/>
            <person name="Chapman S."/>
            <person name="Chen Z."/>
            <person name="Freedman E."/>
            <person name="Gellesch M."/>
            <person name="Goldberg J."/>
            <person name="Griggs A."/>
            <person name="Gujja S."/>
            <person name="Heilman E."/>
            <person name="Heiman D."/>
            <person name="Hepburn T."/>
            <person name="Howarth C."/>
            <person name="Jen D."/>
            <person name="Larson L."/>
            <person name="Mehta T."/>
            <person name="Park D."/>
            <person name="Pearson M."/>
            <person name="Roberts A."/>
            <person name="Saif S."/>
            <person name="Shenoy N."/>
            <person name="Sisk P."/>
            <person name="Stolte C."/>
            <person name="Sykes S."/>
            <person name="Thomson T."/>
            <person name="Walk T."/>
            <person name="White J."/>
            <person name="Yandava C."/>
            <person name="Burger G."/>
            <person name="Gray M.W."/>
            <person name="Holland P.W.H."/>
            <person name="King N."/>
            <person name="Lang F.B.F."/>
            <person name="Roger A.J."/>
            <person name="Ruiz-Trillo I."/>
            <person name="Lander E."/>
            <person name="Nusbaum C."/>
        </authorList>
    </citation>
    <scope>NUCLEOTIDE SEQUENCE [LARGE SCALE GENOMIC DNA]</scope>
    <source>
        <strain evidence="3 4">ATCC 50062</strain>
    </source>
</reference>
<dbReference type="InterPro" id="IPR035892">
    <property type="entry name" value="C2_domain_sf"/>
</dbReference>